<reference evidence="1" key="2">
    <citation type="submission" date="2014-06" db="EMBL/GenBank/DDBJ databases">
        <authorList>
            <person name="Aslett M."/>
        </authorList>
    </citation>
    <scope>NUCLEOTIDE SEQUENCE</scope>
</reference>
<proteinExistence type="predicted"/>
<organism evidence="1">
    <name type="scientific">Echinococcus granulosus</name>
    <name type="common">Hydatid tapeworm</name>
    <dbReference type="NCBI Taxonomy" id="6210"/>
    <lineage>
        <taxon>Eukaryota</taxon>
        <taxon>Metazoa</taxon>
        <taxon>Spiralia</taxon>
        <taxon>Lophotrochozoa</taxon>
        <taxon>Platyhelminthes</taxon>
        <taxon>Cestoda</taxon>
        <taxon>Eucestoda</taxon>
        <taxon>Cyclophyllidea</taxon>
        <taxon>Taeniidae</taxon>
        <taxon>Echinococcus</taxon>
        <taxon>Echinococcus granulosus group</taxon>
    </lineage>
</organism>
<dbReference type="AlphaFoldDB" id="A0A068WXB2"/>
<dbReference type="WBParaSite" id="EgrG_000350800">
    <property type="protein sequence ID" value="EgrG_000350800"/>
    <property type="gene ID" value="EgrG_000350800"/>
</dbReference>
<dbReference type="Proteomes" id="UP000492820">
    <property type="component" value="Unassembled WGS sequence"/>
</dbReference>
<protein>
    <submittedName>
        <fullName evidence="1 3">Uncharacterized protein</fullName>
    </submittedName>
</protein>
<gene>
    <name evidence="1" type="ORF">EgrG_000350800</name>
</gene>
<reference evidence="3" key="3">
    <citation type="submission" date="2020-10" db="UniProtKB">
        <authorList>
            <consortium name="WormBaseParasite"/>
        </authorList>
    </citation>
    <scope>IDENTIFICATION</scope>
</reference>
<evidence type="ECO:0000313" key="1">
    <source>
        <dbReference type="EMBL" id="CDS22291.1"/>
    </source>
</evidence>
<dbReference type="EMBL" id="LK028586">
    <property type="protein sequence ID" value="CDS22291.1"/>
    <property type="molecule type" value="Genomic_DNA"/>
</dbReference>
<reference evidence="1 2" key="1">
    <citation type="journal article" date="2013" name="Nature">
        <title>The genomes of four tapeworm species reveal adaptations to parasitism.</title>
        <authorList>
            <person name="Tsai I.J."/>
            <person name="Zarowiecki M."/>
            <person name="Holroyd N."/>
            <person name="Garciarrubio A."/>
            <person name="Sanchez-Flores A."/>
            <person name="Brooks K.L."/>
            <person name="Tracey A."/>
            <person name="Bobes R.J."/>
            <person name="Fragoso G."/>
            <person name="Sciutto E."/>
            <person name="Aslett M."/>
            <person name="Beasley H."/>
            <person name="Bennett H.M."/>
            <person name="Cai J."/>
            <person name="Camicia F."/>
            <person name="Clark R."/>
            <person name="Cucher M."/>
            <person name="De Silva N."/>
            <person name="Day T.A."/>
            <person name="Deplazes P."/>
            <person name="Estrada K."/>
            <person name="Fernandez C."/>
            <person name="Holland P.W."/>
            <person name="Hou J."/>
            <person name="Hu S."/>
            <person name="Huckvale T."/>
            <person name="Hung S.S."/>
            <person name="Kamenetzky L."/>
            <person name="Keane J.A."/>
            <person name="Kiss F."/>
            <person name="Koziol U."/>
            <person name="Lambert O."/>
            <person name="Liu K."/>
            <person name="Luo X."/>
            <person name="Luo Y."/>
            <person name="Macchiaroli N."/>
            <person name="Nichol S."/>
            <person name="Paps J."/>
            <person name="Parkinson J."/>
            <person name="Pouchkina-Stantcheva N."/>
            <person name="Riddiford N."/>
            <person name="Rosenzvit M."/>
            <person name="Salinas G."/>
            <person name="Wasmuth J.D."/>
            <person name="Zamanian M."/>
            <person name="Zheng Y."/>
            <person name="Cai X."/>
            <person name="Soberon X."/>
            <person name="Olson P.D."/>
            <person name="Laclette J.P."/>
            <person name="Brehm K."/>
            <person name="Berriman M."/>
            <person name="Garciarrubio A."/>
            <person name="Bobes R.J."/>
            <person name="Fragoso G."/>
            <person name="Sanchez-Flores A."/>
            <person name="Estrada K."/>
            <person name="Cevallos M.A."/>
            <person name="Morett E."/>
            <person name="Gonzalez V."/>
            <person name="Portillo T."/>
            <person name="Ochoa-Leyva A."/>
            <person name="Jose M.V."/>
            <person name="Sciutto E."/>
            <person name="Landa A."/>
            <person name="Jimenez L."/>
            <person name="Valdes V."/>
            <person name="Carrero J.C."/>
            <person name="Larralde C."/>
            <person name="Morales-Montor J."/>
            <person name="Limon-Lason J."/>
            <person name="Soberon X."/>
            <person name="Laclette J.P."/>
        </authorList>
    </citation>
    <scope>NUCLEOTIDE SEQUENCE [LARGE SCALE GENOMIC DNA]</scope>
</reference>
<evidence type="ECO:0000313" key="3">
    <source>
        <dbReference type="WBParaSite" id="EgrG_000350800"/>
    </source>
</evidence>
<sequence>MLSTRVIKCLRIMKNARRHLQKQPTLTAPVRIRTDSSFCTPPERSKISANTMSTLQSFDDTFKKFEDVT</sequence>
<name>A0A068WXB2_ECHGR</name>
<accession>A0A068WXB2</accession>
<evidence type="ECO:0000313" key="2">
    <source>
        <dbReference type="Proteomes" id="UP000492820"/>
    </source>
</evidence>